<reference evidence="2 3" key="1">
    <citation type="journal article" date="2011" name="J. Bacteriol.">
        <title>Complete genome sequence of the cellulose-degrading bacterium Cellulosilyticum lentocellum.</title>
        <authorList>
            <consortium name="US DOE Joint Genome Institute"/>
            <person name="Miller D.A."/>
            <person name="Suen G."/>
            <person name="Bruce D."/>
            <person name="Copeland A."/>
            <person name="Cheng J.F."/>
            <person name="Detter C."/>
            <person name="Goodwin L.A."/>
            <person name="Han C.S."/>
            <person name="Hauser L.J."/>
            <person name="Land M.L."/>
            <person name="Lapidus A."/>
            <person name="Lucas S."/>
            <person name="Meincke L."/>
            <person name="Pitluck S."/>
            <person name="Tapia R."/>
            <person name="Teshima H."/>
            <person name="Woyke T."/>
            <person name="Fox B.G."/>
            <person name="Angert E.R."/>
            <person name="Currie C.R."/>
        </authorList>
    </citation>
    <scope>NUCLEOTIDE SEQUENCE [LARGE SCALE GENOMIC DNA]</scope>
    <source>
        <strain evidence="3">ATCC 49066 / DSM 5427 / NCIMB 11756 / RHM5</strain>
    </source>
</reference>
<feature type="transmembrane region" description="Helical" evidence="1">
    <location>
        <begin position="113"/>
        <end position="131"/>
    </location>
</feature>
<evidence type="ECO:0000313" key="2">
    <source>
        <dbReference type="EMBL" id="ADZ81903.1"/>
    </source>
</evidence>
<dbReference type="EMBL" id="CP002582">
    <property type="protein sequence ID" value="ADZ81903.1"/>
    <property type="molecule type" value="Genomic_DNA"/>
</dbReference>
<evidence type="ECO:0000313" key="3">
    <source>
        <dbReference type="Proteomes" id="UP000008467"/>
    </source>
</evidence>
<feature type="transmembrane region" description="Helical" evidence="1">
    <location>
        <begin position="43"/>
        <end position="66"/>
    </location>
</feature>
<gene>
    <name evidence="2" type="ordered locus">Clole_0146</name>
</gene>
<dbReference type="RefSeq" id="WP_013655204.1">
    <property type="nucleotide sequence ID" value="NC_015275.1"/>
</dbReference>
<keyword evidence="1" id="KW-0472">Membrane</keyword>
<dbReference type="Proteomes" id="UP000008467">
    <property type="component" value="Chromosome"/>
</dbReference>
<proteinExistence type="predicted"/>
<dbReference type="HOGENOM" id="CLU_106583_0_0_9"/>
<accession>F2JHV9</accession>
<dbReference type="STRING" id="642492.Clole_0146"/>
<keyword evidence="1" id="KW-1133">Transmembrane helix</keyword>
<dbReference type="eggNOG" id="ENOG502Z7HS">
    <property type="taxonomic scope" value="Bacteria"/>
</dbReference>
<feature type="transmembrane region" description="Helical" evidence="1">
    <location>
        <begin position="20"/>
        <end position="37"/>
    </location>
</feature>
<feature type="transmembrane region" description="Helical" evidence="1">
    <location>
        <begin position="151"/>
        <end position="171"/>
    </location>
</feature>
<dbReference type="AlphaFoldDB" id="F2JHV9"/>
<dbReference type="KEGG" id="cle:Clole_0146"/>
<keyword evidence="3" id="KW-1185">Reference proteome</keyword>
<organism evidence="2 3">
    <name type="scientific">Cellulosilyticum lentocellum (strain ATCC 49066 / DSM 5427 / NCIMB 11756 / RHM5)</name>
    <name type="common">Clostridium lentocellum</name>
    <dbReference type="NCBI Taxonomy" id="642492"/>
    <lineage>
        <taxon>Bacteria</taxon>
        <taxon>Bacillati</taxon>
        <taxon>Bacillota</taxon>
        <taxon>Clostridia</taxon>
        <taxon>Lachnospirales</taxon>
        <taxon>Cellulosilyticaceae</taxon>
        <taxon>Cellulosilyticum</taxon>
    </lineage>
</organism>
<evidence type="ECO:0000256" key="1">
    <source>
        <dbReference type="SAM" id="Phobius"/>
    </source>
</evidence>
<name>F2JHV9_CELLD</name>
<keyword evidence="1" id="KW-0812">Transmembrane</keyword>
<feature type="transmembrane region" description="Helical" evidence="1">
    <location>
        <begin position="177"/>
        <end position="195"/>
    </location>
</feature>
<sequence length="224" mass="25438">MEQTNPKRKMMRTVEAIFDLLYLFTVFIAAVLLYMTAEPGSLRWQYALMAFILGIGDASHLIPRIYAITDKNNHNHTAILGMGKLIASITMTLFYIFLWKIGNGYYPFHANKYLSIIVYGSALLRIFLCVLPQNRWLDENPPLIWGIIRNVPFFILGMTVMLFYMIAAFKYGGSLSFLWLAIMISFACYLPVVLFSKTNPKVGMLMLPKSCAYAAIVLMGVSLT</sequence>
<feature type="transmembrane region" description="Helical" evidence="1">
    <location>
        <begin position="78"/>
        <end position="101"/>
    </location>
</feature>
<protein>
    <submittedName>
        <fullName evidence="2">Uncharacterized protein</fullName>
    </submittedName>
</protein>